<dbReference type="EMBL" id="UINC01018918">
    <property type="protein sequence ID" value="SVA79807.1"/>
    <property type="molecule type" value="Genomic_DNA"/>
</dbReference>
<proteinExistence type="predicted"/>
<name>A0A381YTH1_9ZZZZ</name>
<evidence type="ECO:0000313" key="2">
    <source>
        <dbReference type="EMBL" id="SVA79807.1"/>
    </source>
</evidence>
<dbReference type="InterPro" id="IPR029063">
    <property type="entry name" value="SAM-dependent_MTases_sf"/>
</dbReference>
<protein>
    <recommendedName>
        <fullName evidence="1">Methyltransferase type 11 domain-containing protein</fullName>
    </recommendedName>
</protein>
<dbReference type="InterPro" id="IPR013216">
    <property type="entry name" value="Methyltransf_11"/>
</dbReference>
<dbReference type="SUPFAM" id="SSF53335">
    <property type="entry name" value="S-adenosyl-L-methionine-dependent methyltransferases"/>
    <property type="match status" value="1"/>
</dbReference>
<gene>
    <name evidence="2" type="ORF">METZ01_LOCUS132661</name>
</gene>
<reference evidence="2" key="1">
    <citation type="submission" date="2018-05" db="EMBL/GenBank/DDBJ databases">
        <authorList>
            <person name="Lanie J.A."/>
            <person name="Ng W.-L."/>
            <person name="Kazmierczak K.M."/>
            <person name="Andrzejewski T.M."/>
            <person name="Davidsen T.M."/>
            <person name="Wayne K.J."/>
            <person name="Tettelin H."/>
            <person name="Glass J.I."/>
            <person name="Rusch D."/>
            <person name="Podicherti R."/>
            <person name="Tsui H.-C.T."/>
            <person name="Winkler M.E."/>
        </authorList>
    </citation>
    <scope>NUCLEOTIDE SEQUENCE</scope>
</reference>
<dbReference type="Gene3D" id="3.40.50.150">
    <property type="entry name" value="Vaccinia Virus protein VP39"/>
    <property type="match status" value="1"/>
</dbReference>
<feature type="domain" description="Methyltransferase type 11" evidence="1">
    <location>
        <begin position="89"/>
        <end position="163"/>
    </location>
</feature>
<organism evidence="2">
    <name type="scientific">marine metagenome</name>
    <dbReference type="NCBI Taxonomy" id="408172"/>
    <lineage>
        <taxon>unclassified sequences</taxon>
        <taxon>metagenomes</taxon>
        <taxon>ecological metagenomes</taxon>
    </lineage>
</organism>
<dbReference type="Pfam" id="PF08241">
    <property type="entry name" value="Methyltransf_11"/>
    <property type="match status" value="1"/>
</dbReference>
<evidence type="ECO:0000259" key="1">
    <source>
        <dbReference type="Pfam" id="PF08241"/>
    </source>
</evidence>
<sequence>MSTGAIEYLPPVAGLDEGTRGTVVNHRMREVTEQVAHRGTWNGEVLDEVRALFDSLAPGWTATRDHPGRNAPLLDALDRGRVEGRTVVELGAGTCISARDLVGRFDRYVAADLSPVMLAHAVDGAPPLLCADASRLPLADGVVDVFVLQNMLLFPAEVDRCLGAVGAVVWVNSRGSETPIHLSTGDVVASLEAASGSGWRAIASAVGEATWAVVRRA</sequence>
<dbReference type="GO" id="GO:0008757">
    <property type="term" value="F:S-adenosylmethionine-dependent methyltransferase activity"/>
    <property type="evidence" value="ECO:0007669"/>
    <property type="project" value="InterPro"/>
</dbReference>
<dbReference type="AlphaFoldDB" id="A0A381YTH1"/>
<accession>A0A381YTH1</accession>